<dbReference type="Proteomes" id="UP001163046">
    <property type="component" value="Unassembled WGS sequence"/>
</dbReference>
<reference evidence="1" key="1">
    <citation type="submission" date="2023-01" db="EMBL/GenBank/DDBJ databases">
        <title>Genome assembly of the deep-sea coral Lophelia pertusa.</title>
        <authorList>
            <person name="Herrera S."/>
            <person name="Cordes E."/>
        </authorList>
    </citation>
    <scope>NUCLEOTIDE SEQUENCE</scope>
    <source>
        <strain evidence="1">USNM1676648</strain>
        <tissue evidence="1">Polyp</tissue>
    </source>
</reference>
<evidence type="ECO:0000313" key="2">
    <source>
        <dbReference type="Proteomes" id="UP001163046"/>
    </source>
</evidence>
<accession>A0A9X0CHU9</accession>
<evidence type="ECO:0000313" key="1">
    <source>
        <dbReference type="EMBL" id="KAJ7339443.1"/>
    </source>
</evidence>
<name>A0A9X0CHU9_9CNID</name>
<dbReference type="AlphaFoldDB" id="A0A9X0CHU9"/>
<protein>
    <submittedName>
        <fullName evidence="1">Uncharacterized protein</fullName>
    </submittedName>
</protein>
<organism evidence="1 2">
    <name type="scientific">Desmophyllum pertusum</name>
    <dbReference type="NCBI Taxonomy" id="174260"/>
    <lineage>
        <taxon>Eukaryota</taxon>
        <taxon>Metazoa</taxon>
        <taxon>Cnidaria</taxon>
        <taxon>Anthozoa</taxon>
        <taxon>Hexacorallia</taxon>
        <taxon>Scleractinia</taxon>
        <taxon>Caryophylliina</taxon>
        <taxon>Caryophylliidae</taxon>
        <taxon>Desmophyllum</taxon>
    </lineage>
</organism>
<proteinExistence type="predicted"/>
<sequence>MHGLNGFEKGEDLWICYCFKQKLQRNSFRFYLQRVNGRLEGYKECFDWLLSAEEFHGESDWLDCMRNHAVEISDVQHALKMIDIIYMQRQCLCTDDMSQ</sequence>
<comment type="caution">
    <text evidence="1">The sequence shown here is derived from an EMBL/GenBank/DDBJ whole genome shotgun (WGS) entry which is preliminary data.</text>
</comment>
<keyword evidence="2" id="KW-1185">Reference proteome</keyword>
<dbReference type="OrthoDB" id="5962883at2759"/>
<gene>
    <name evidence="1" type="ORF">OS493_005841</name>
</gene>
<dbReference type="EMBL" id="MU827779">
    <property type="protein sequence ID" value="KAJ7339443.1"/>
    <property type="molecule type" value="Genomic_DNA"/>
</dbReference>